<dbReference type="Proteomes" id="UP000198707">
    <property type="component" value="Unassembled WGS sequence"/>
</dbReference>
<sequence>MWIDERRAAAGRTRTRAFWIDGDRIVYRDDLGFWAYGRFVDGVLHHAGYVLRRR</sequence>
<evidence type="ECO:0000313" key="1">
    <source>
        <dbReference type="EMBL" id="SEJ72754.1"/>
    </source>
</evidence>
<dbReference type="RefSeq" id="WP_232521414.1">
    <property type="nucleotide sequence ID" value="NZ_BOPI01000020.1"/>
</dbReference>
<organism evidence="1 2">
    <name type="scientific">Micromonospora phaseoli</name>
    <dbReference type="NCBI Taxonomy" id="1144548"/>
    <lineage>
        <taxon>Bacteria</taxon>
        <taxon>Bacillati</taxon>
        <taxon>Actinomycetota</taxon>
        <taxon>Actinomycetes</taxon>
        <taxon>Micromonosporales</taxon>
        <taxon>Micromonosporaceae</taxon>
        <taxon>Micromonospora</taxon>
    </lineage>
</organism>
<dbReference type="EMBL" id="FNYV01000007">
    <property type="protein sequence ID" value="SEJ72754.1"/>
    <property type="molecule type" value="Genomic_DNA"/>
</dbReference>
<dbReference type="STRING" id="1144548.SAMN05443287_10713"/>
<protein>
    <submittedName>
        <fullName evidence="1">Protein Atu4866</fullName>
    </submittedName>
</protein>
<dbReference type="Gene3D" id="2.40.128.290">
    <property type="entry name" value="Uncharacterised protein Atu4866, PF11512"/>
    <property type="match status" value="1"/>
</dbReference>
<dbReference type="AlphaFoldDB" id="A0A1H7B7B6"/>
<accession>A0A1H7B7B6</accession>
<keyword evidence="2" id="KW-1185">Reference proteome</keyword>
<proteinExistence type="predicted"/>
<evidence type="ECO:0000313" key="2">
    <source>
        <dbReference type="Proteomes" id="UP000198707"/>
    </source>
</evidence>
<gene>
    <name evidence="1" type="ORF">SAMN05443287_10713</name>
</gene>
<reference evidence="2" key="1">
    <citation type="submission" date="2016-10" db="EMBL/GenBank/DDBJ databases">
        <authorList>
            <person name="Varghese N."/>
            <person name="Submissions S."/>
        </authorList>
    </citation>
    <scope>NUCLEOTIDE SEQUENCE [LARGE SCALE GENOMIC DNA]</scope>
    <source>
        <strain evidence="2">CGMCC 4.7038</strain>
    </source>
</reference>
<name>A0A1H7B7B6_9ACTN</name>
<dbReference type="InterPro" id="IPR038646">
    <property type="entry name" value="Atu4866-like_sf"/>
</dbReference>
<dbReference type="Pfam" id="PF11512">
    <property type="entry name" value="Atu4866"/>
    <property type="match status" value="1"/>
</dbReference>
<dbReference type="InterPro" id="IPR020955">
    <property type="entry name" value="Uncharacterised_Atu4866"/>
</dbReference>